<organism evidence="4 5">
    <name type="scientific">Paracoccus siganidrum</name>
    <dbReference type="NCBI Taxonomy" id="1276757"/>
    <lineage>
        <taxon>Bacteria</taxon>
        <taxon>Pseudomonadati</taxon>
        <taxon>Pseudomonadota</taxon>
        <taxon>Alphaproteobacteria</taxon>
        <taxon>Rhodobacterales</taxon>
        <taxon>Paracoccaceae</taxon>
        <taxon>Paracoccus</taxon>
    </lineage>
</organism>
<accession>A0A419A4Z2</accession>
<dbReference type="SFLD" id="SFLDG00358">
    <property type="entry name" value="Main_(cytGST)"/>
    <property type="match status" value="1"/>
</dbReference>
<feature type="compositionally biased region" description="Basic and acidic residues" evidence="1">
    <location>
        <begin position="42"/>
        <end position="53"/>
    </location>
</feature>
<keyword evidence="5" id="KW-1185">Reference proteome</keyword>
<dbReference type="InterPro" id="IPR036249">
    <property type="entry name" value="Thioredoxin-like_sf"/>
</dbReference>
<feature type="domain" description="GST N-terminal" evidence="2">
    <location>
        <begin position="1"/>
        <end position="83"/>
    </location>
</feature>
<dbReference type="PANTHER" id="PTHR44051">
    <property type="entry name" value="GLUTATHIONE S-TRANSFERASE-RELATED"/>
    <property type="match status" value="1"/>
</dbReference>
<keyword evidence="4" id="KW-0808">Transferase</keyword>
<dbReference type="CDD" id="cd03207">
    <property type="entry name" value="GST_C_8"/>
    <property type="match status" value="1"/>
</dbReference>
<dbReference type="InterPro" id="IPR010987">
    <property type="entry name" value="Glutathione-S-Trfase_C-like"/>
</dbReference>
<dbReference type="CDD" id="cd03046">
    <property type="entry name" value="GST_N_GTT1_like"/>
    <property type="match status" value="1"/>
</dbReference>
<dbReference type="SUPFAM" id="SSF52833">
    <property type="entry name" value="Thioredoxin-like"/>
    <property type="match status" value="1"/>
</dbReference>
<dbReference type="AlphaFoldDB" id="A0A419A4Z2"/>
<evidence type="ECO:0000256" key="1">
    <source>
        <dbReference type="SAM" id="MobiDB-lite"/>
    </source>
</evidence>
<dbReference type="SFLD" id="SFLDG01150">
    <property type="entry name" value="Main.1:_Beta-like"/>
    <property type="match status" value="1"/>
</dbReference>
<dbReference type="PROSITE" id="PS50405">
    <property type="entry name" value="GST_CTER"/>
    <property type="match status" value="1"/>
</dbReference>
<comment type="caution">
    <text evidence="4">The sequence shown here is derived from an EMBL/GenBank/DDBJ whole genome shotgun (WGS) entry which is preliminary data.</text>
</comment>
<dbReference type="Pfam" id="PF00043">
    <property type="entry name" value="GST_C"/>
    <property type="match status" value="1"/>
</dbReference>
<evidence type="ECO:0000313" key="4">
    <source>
        <dbReference type="EMBL" id="RJL10280.1"/>
    </source>
</evidence>
<dbReference type="EMBL" id="QZEW01000060">
    <property type="protein sequence ID" value="RJL10280.1"/>
    <property type="molecule type" value="Genomic_DNA"/>
</dbReference>
<dbReference type="InterPro" id="IPR004045">
    <property type="entry name" value="Glutathione_S-Trfase_N"/>
</dbReference>
<dbReference type="InterPro" id="IPR004046">
    <property type="entry name" value="GST_C"/>
</dbReference>
<dbReference type="GO" id="GO:0016740">
    <property type="term" value="F:transferase activity"/>
    <property type="evidence" value="ECO:0007669"/>
    <property type="project" value="UniProtKB-KW"/>
</dbReference>
<dbReference type="Gene3D" id="3.40.30.10">
    <property type="entry name" value="Glutaredoxin"/>
    <property type="match status" value="1"/>
</dbReference>
<dbReference type="InterPro" id="IPR036282">
    <property type="entry name" value="Glutathione-S-Trfase_C_sf"/>
</dbReference>
<evidence type="ECO:0000259" key="3">
    <source>
        <dbReference type="PROSITE" id="PS50405"/>
    </source>
</evidence>
<feature type="domain" description="GST C-terminal" evidence="3">
    <location>
        <begin position="89"/>
        <end position="202"/>
    </location>
</feature>
<dbReference type="RefSeq" id="WP_119898807.1">
    <property type="nucleotide sequence ID" value="NZ_QNRC01000007.1"/>
</dbReference>
<dbReference type="OrthoDB" id="5740960at2"/>
<name>A0A419A4Z2_9RHOB</name>
<reference evidence="5" key="1">
    <citation type="submission" date="2018-09" db="EMBL/GenBank/DDBJ databases">
        <title>Paracoccus onubensis nov. sp. a moderate halophilic bacterium isolated from Gruta de las Maravillas (Aracena, Spain).</title>
        <authorList>
            <person name="Jurado V."/>
            <person name="Gutierrez-Patricio S."/>
            <person name="Gonzalez-Pimentel J.L."/>
            <person name="Miller A.Z."/>
            <person name="Laiz L."/>
            <person name="Saiz-Jimenez C."/>
        </authorList>
    </citation>
    <scope>NUCLEOTIDE SEQUENCE [LARGE SCALE GENOMIC DNA]</scope>
    <source>
        <strain evidence="5">DSM 26381</strain>
    </source>
</reference>
<gene>
    <name evidence="4" type="ORF">D3P05_14155</name>
</gene>
<dbReference type="PANTHER" id="PTHR44051:SF8">
    <property type="entry name" value="GLUTATHIONE S-TRANSFERASE GSTA"/>
    <property type="match status" value="1"/>
</dbReference>
<dbReference type="SFLD" id="SFLDS00019">
    <property type="entry name" value="Glutathione_Transferase_(cytos"/>
    <property type="match status" value="1"/>
</dbReference>
<dbReference type="Proteomes" id="UP000283587">
    <property type="component" value="Unassembled WGS sequence"/>
</dbReference>
<proteinExistence type="predicted"/>
<dbReference type="InterPro" id="IPR040079">
    <property type="entry name" value="Glutathione_S-Trfase"/>
</dbReference>
<evidence type="ECO:0000259" key="2">
    <source>
        <dbReference type="PROSITE" id="PS50404"/>
    </source>
</evidence>
<sequence>MLTLYHAPMSRSTTVAQLIEEMGIGDKVEIVEVQIPRQDGSGGRDPRNPHPEGKVPYLVDGDDLVRERGAIILYLTDRFPESGLGRPVGDPQRGRYLSWLSWYQGVFEPVAILGWAQVDHPAIQASLRDYDTAIQRLDEVLRRQPYLLGDTFSAADLLCSSPFAWFGDQLPATEAIKAWVARCQDREAVRKLHAAEQRQLSSAADA</sequence>
<dbReference type="Pfam" id="PF13417">
    <property type="entry name" value="GST_N_3"/>
    <property type="match status" value="1"/>
</dbReference>
<feature type="region of interest" description="Disordered" evidence="1">
    <location>
        <begin position="37"/>
        <end position="56"/>
    </location>
</feature>
<protein>
    <submittedName>
        <fullName evidence="4">Glutathione S-transferase family protein</fullName>
    </submittedName>
</protein>
<evidence type="ECO:0000313" key="5">
    <source>
        <dbReference type="Proteomes" id="UP000283587"/>
    </source>
</evidence>
<dbReference type="SUPFAM" id="SSF47616">
    <property type="entry name" value="GST C-terminal domain-like"/>
    <property type="match status" value="1"/>
</dbReference>
<dbReference type="PROSITE" id="PS50404">
    <property type="entry name" value="GST_NTER"/>
    <property type="match status" value="1"/>
</dbReference>
<dbReference type="Gene3D" id="1.20.1050.10">
    <property type="match status" value="1"/>
</dbReference>